<dbReference type="AlphaFoldDB" id="A0AAV2N1W9"/>
<dbReference type="EMBL" id="OZ034824">
    <property type="protein sequence ID" value="CAL1673898.1"/>
    <property type="molecule type" value="Genomic_DNA"/>
</dbReference>
<organism evidence="1 2">
    <name type="scientific">Lasius platythorax</name>
    <dbReference type="NCBI Taxonomy" id="488582"/>
    <lineage>
        <taxon>Eukaryota</taxon>
        <taxon>Metazoa</taxon>
        <taxon>Ecdysozoa</taxon>
        <taxon>Arthropoda</taxon>
        <taxon>Hexapoda</taxon>
        <taxon>Insecta</taxon>
        <taxon>Pterygota</taxon>
        <taxon>Neoptera</taxon>
        <taxon>Endopterygota</taxon>
        <taxon>Hymenoptera</taxon>
        <taxon>Apocrita</taxon>
        <taxon>Aculeata</taxon>
        <taxon>Formicoidea</taxon>
        <taxon>Formicidae</taxon>
        <taxon>Formicinae</taxon>
        <taxon>Lasius</taxon>
        <taxon>Lasius</taxon>
    </lineage>
</organism>
<name>A0AAV2N1W9_9HYME</name>
<gene>
    <name evidence="1" type="ORF">LPLAT_LOCUS686</name>
</gene>
<protein>
    <submittedName>
        <fullName evidence="1">Uncharacterized protein</fullName>
    </submittedName>
</protein>
<dbReference type="Proteomes" id="UP001497644">
    <property type="component" value="Chromosome 1"/>
</dbReference>
<evidence type="ECO:0000313" key="1">
    <source>
        <dbReference type="EMBL" id="CAL1673898.1"/>
    </source>
</evidence>
<evidence type="ECO:0000313" key="2">
    <source>
        <dbReference type="Proteomes" id="UP001497644"/>
    </source>
</evidence>
<proteinExistence type="predicted"/>
<sequence length="78" mass="8738">MNIALSRIDSRVLITMDEQEERSKDEKRQQEIELPMEQAREQAPNTGLLSFVPALRPAGPFVRPSDLVSTSSMVSVLP</sequence>
<reference evidence="1 2" key="1">
    <citation type="submission" date="2024-04" db="EMBL/GenBank/DDBJ databases">
        <authorList>
            <consortium name="Molecular Ecology Group"/>
        </authorList>
    </citation>
    <scope>NUCLEOTIDE SEQUENCE [LARGE SCALE GENOMIC DNA]</scope>
</reference>
<keyword evidence="2" id="KW-1185">Reference proteome</keyword>
<accession>A0AAV2N1W9</accession>